<evidence type="ECO:0000259" key="8">
    <source>
        <dbReference type="Pfam" id="PF00441"/>
    </source>
</evidence>
<comment type="similarity">
    <text evidence="2 7">Belongs to the acyl-CoA dehydrogenase family.</text>
</comment>
<evidence type="ECO:0000256" key="6">
    <source>
        <dbReference type="ARBA" id="ARBA00023002"/>
    </source>
</evidence>
<gene>
    <name evidence="11" type="ORF">Sphch_3365</name>
</gene>
<dbReference type="GO" id="GO:0033734">
    <property type="term" value="F:(R)-benzylsuccinyl-CoA dehydrogenase activity"/>
    <property type="evidence" value="ECO:0007669"/>
    <property type="project" value="UniProtKB-EC"/>
</dbReference>
<dbReference type="KEGG" id="sch:Sphch_3365"/>
<dbReference type="Pfam" id="PF02770">
    <property type="entry name" value="Acyl-CoA_dh_M"/>
    <property type="match status" value="1"/>
</dbReference>
<dbReference type="InterPro" id="IPR013786">
    <property type="entry name" value="AcylCoA_DH/ox_N"/>
</dbReference>
<keyword evidence="5 7" id="KW-0274">FAD</keyword>
<dbReference type="GO" id="GO:0050660">
    <property type="term" value="F:flavin adenine dinucleotide binding"/>
    <property type="evidence" value="ECO:0007669"/>
    <property type="project" value="InterPro"/>
</dbReference>
<reference evidence="11 12" key="1">
    <citation type="submission" date="2011-05" db="EMBL/GenBank/DDBJ databases">
        <title>Complete sequence of chromosome 2 of Sphingobium chlorophenolicum L-1.</title>
        <authorList>
            <consortium name="US DOE Joint Genome Institute"/>
            <person name="Lucas S."/>
            <person name="Han J."/>
            <person name="Lapidus A."/>
            <person name="Cheng J.-F."/>
            <person name="Goodwin L."/>
            <person name="Pitluck S."/>
            <person name="Peters L."/>
            <person name="Daligault H."/>
            <person name="Han C."/>
            <person name="Tapia R."/>
            <person name="Land M."/>
            <person name="Hauser L."/>
            <person name="Kyrpides N."/>
            <person name="Ivanova N."/>
            <person name="Pagani I."/>
            <person name="Turner P."/>
            <person name="Copley S."/>
            <person name="Woyke T."/>
        </authorList>
    </citation>
    <scope>NUCLEOTIDE SEQUENCE [LARGE SCALE GENOMIC DNA]</scope>
    <source>
        <strain evidence="11 12">L-1</strain>
    </source>
</reference>
<dbReference type="GO" id="GO:0033539">
    <property type="term" value="P:fatty acid beta-oxidation using acyl-CoA dehydrogenase"/>
    <property type="evidence" value="ECO:0007669"/>
    <property type="project" value="TreeGrafter"/>
</dbReference>
<dbReference type="InterPro" id="IPR009100">
    <property type="entry name" value="AcylCoA_DH/oxidase_NM_dom_sf"/>
</dbReference>
<dbReference type="Gene3D" id="1.20.140.10">
    <property type="entry name" value="Butyryl-CoA Dehydrogenase, subunit A, domain 3"/>
    <property type="match status" value="1"/>
</dbReference>
<evidence type="ECO:0000256" key="4">
    <source>
        <dbReference type="ARBA" id="ARBA00022630"/>
    </source>
</evidence>
<organism evidence="11 12">
    <name type="scientific">Sphingobium chlorophenolicum L-1</name>
    <dbReference type="NCBI Taxonomy" id="690566"/>
    <lineage>
        <taxon>Bacteria</taxon>
        <taxon>Pseudomonadati</taxon>
        <taxon>Pseudomonadota</taxon>
        <taxon>Alphaproteobacteria</taxon>
        <taxon>Sphingomonadales</taxon>
        <taxon>Sphingomonadaceae</taxon>
        <taxon>Sphingobium</taxon>
    </lineage>
</organism>
<feature type="domain" description="Acyl-CoA oxidase/dehydrogenase middle" evidence="9">
    <location>
        <begin position="132"/>
        <end position="234"/>
    </location>
</feature>
<evidence type="ECO:0000259" key="10">
    <source>
        <dbReference type="Pfam" id="PF02771"/>
    </source>
</evidence>
<proteinExistence type="inferred from homology"/>
<accession>F6F3E9</accession>
<evidence type="ECO:0000256" key="7">
    <source>
        <dbReference type="RuleBase" id="RU362125"/>
    </source>
</evidence>
<dbReference type="EMBL" id="CP002799">
    <property type="protein sequence ID" value="AEG50961.1"/>
    <property type="molecule type" value="Genomic_DNA"/>
</dbReference>
<feature type="domain" description="Acyl-CoA dehydrogenase/oxidase C-terminal" evidence="8">
    <location>
        <begin position="246"/>
        <end position="394"/>
    </location>
</feature>
<dbReference type="InterPro" id="IPR006091">
    <property type="entry name" value="Acyl-CoA_Oxase/DH_mid-dom"/>
</dbReference>
<dbReference type="GO" id="GO:0003995">
    <property type="term" value="F:acyl-CoA dehydrogenase activity"/>
    <property type="evidence" value="ECO:0007669"/>
    <property type="project" value="TreeGrafter"/>
</dbReference>
<evidence type="ECO:0000256" key="1">
    <source>
        <dbReference type="ARBA" id="ARBA00001974"/>
    </source>
</evidence>
<evidence type="ECO:0000313" key="11">
    <source>
        <dbReference type="EMBL" id="AEG50961.1"/>
    </source>
</evidence>
<dbReference type="InterPro" id="IPR009075">
    <property type="entry name" value="AcylCo_DH/oxidase_C"/>
</dbReference>
<dbReference type="Pfam" id="PF00441">
    <property type="entry name" value="Acyl-CoA_dh_1"/>
    <property type="match status" value="1"/>
</dbReference>
<dbReference type="AlphaFoldDB" id="F6F3E9"/>
<dbReference type="InterPro" id="IPR050741">
    <property type="entry name" value="Acyl-CoA_dehydrogenase"/>
</dbReference>
<dbReference type="EC" id="1.3.8.3" evidence="11"/>
<dbReference type="InterPro" id="IPR037069">
    <property type="entry name" value="AcylCoA_DH/ox_N_sf"/>
</dbReference>
<comment type="subunit">
    <text evidence="3">Homodimer.</text>
</comment>
<name>F6F3E9_SPHCR</name>
<dbReference type="Gene3D" id="1.10.540.10">
    <property type="entry name" value="Acyl-CoA dehydrogenase/oxidase, N-terminal domain"/>
    <property type="match status" value="1"/>
</dbReference>
<dbReference type="Proteomes" id="UP000007150">
    <property type="component" value="Chromosome 2"/>
</dbReference>
<evidence type="ECO:0000256" key="3">
    <source>
        <dbReference type="ARBA" id="ARBA00011738"/>
    </source>
</evidence>
<protein>
    <submittedName>
        <fullName evidence="11">(R)-benzylsuccinyl-CoA dehydrogenase</fullName>
        <ecNumber evidence="11">1.3.8.3</ecNumber>
    </submittedName>
</protein>
<dbReference type="STRING" id="690566.Sphch_3365"/>
<keyword evidence="6 7" id="KW-0560">Oxidoreductase</keyword>
<keyword evidence="4 7" id="KW-0285">Flavoprotein</keyword>
<evidence type="ECO:0000313" key="12">
    <source>
        <dbReference type="Proteomes" id="UP000007150"/>
    </source>
</evidence>
<dbReference type="HOGENOM" id="CLU_018204_1_2_5"/>
<evidence type="ECO:0000256" key="5">
    <source>
        <dbReference type="ARBA" id="ARBA00022827"/>
    </source>
</evidence>
<dbReference type="RefSeq" id="WP_013849191.1">
    <property type="nucleotide sequence ID" value="NC_015594.1"/>
</dbReference>
<dbReference type="InterPro" id="IPR046373">
    <property type="entry name" value="Acyl-CoA_Oxase/DH_mid-dom_sf"/>
</dbReference>
<dbReference type="Pfam" id="PF02771">
    <property type="entry name" value="Acyl-CoA_dh_N"/>
    <property type="match status" value="1"/>
</dbReference>
<dbReference type="PANTHER" id="PTHR48083">
    <property type="entry name" value="MEDIUM-CHAIN SPECIFIC ACYL-COA DEHYDROGENASE, MITOCHONDRIAL-RELATED"/>
    <property type="match status" value="1"/>
</dbReference>
<comment type="cofactor">
    <cofactor evidence="1 7">
        <name>FAD</name>
        <dbReference type="ChEBI" id="CHEBI:57692"/>
    </cofactor>
</comment>
<dbReference type="Gene3D" id="2.40.110.10">
    <property type="entry name" value="Butyryl-CoA Dehydrogenase, subunit A, domain 2"/>
    <property type="match status" value="1"/>
</dbReference>
<dbReference type="SUPFAM" id="SSF56645">
    <property type="entry name" value="Acyl-CoA dehydrogenase NM domain-like"/>
    <property type="match status" value="1"/>
</dbReference>
<dbReference type="InterPro" id="IPR036250">
    <property type="entry name" value="AcylCo_DH-like_C"/>
</dbReference>
<dbReference type="FunFam" id="2.40.110.10:FF:000002">
    <property type="entry name" value="Acyl-CoA dehydrogenase fadE12"/>
    <property type="match status" value="1"/>
</dbReference>
<dbReference type="SUPFAM" id="SSF47203">
    <property type="entry name" value="Acyl-CoA dehydrogenase C-terminal domain-like"/>
    <property type="match status" value="1"/>
</dbReference>
<evidence type="ECO:0000259" key="9">
    <source>
        <dbReference type="Pfam" id="PF02770"/>
    </source>
</evidence>
<feature type="domain" description="Acyl-CoA dehydrogenase/oxidase N-terminal" evidence="10">
    <location>
        <begin position="11"/>
        <end position="128"/>
    </location>
</feature>
<evidence type="ECO:0000256" key="2">
    <source>
        <dbReference type="ARBA" id="ARBA00009347"/>
    </source>
</evidence>
<sequence>MMMEPSSRGSALAEQLKSFMAEHIYPNERRYYQEAERLGPWSVYPVVEELKPIARAAGLWNLFLPASEAAEGLSNVDYAPLCEIMGRSMLAPEVFNCNAPDTGNMETILRYGTAEQKEKWLKPLLAGEIRSCFAMTEPEVASSDATNIASSIVRDGGDYVINGRKWYTTGATDPRCGIMIFMGQTDPEGDDPHRRQSMILVPMDTPGVNVVRALPIFGFYGVPDRSAEVLFDNVRVPAENILLGEGRGFEIAQGRLGPGRIHHCMRLIGMSERVLERMCRRAELRHPFGRPLADQTVTLERIAESRIMIEQARLLTMKAAYMMDTVGNKAARQEIAMIKVAAPNMAQTIVDWAIQMFGGGGTSSDHYLAAAFTMARLLRLADGPDEVHRNQIARLEMRRHRGVDPALTGGGADVLSRDEAGRMAAEGMWPRPAGWRA</sequence>
<keyword evidence="12" id="KW-1185">Reference proteome</keyword>
<dbReference type="GO" id="GO:0005737">
    <property type="term" value="C:cytoplasm"/>
    <property type="evidence" value="ECO:0007669"/>
    <property type="project" value="TreeGrafter"/>
</dbReference>
<dbReference type="PANTHER" id="PTHR48083:SF13">
    <property type="entry name" value="ACYL-COA DEHYDROGENASE FAMILY MEMBER 11"/>
    <property type="match status" value="1"/>
</dbReference>